<comment type="caution">
    <text evidence="2">The sequence shown here is derived from an EMBL/GenBank/DDBJ whole genome shotgun (WGS) entry which is preliminary data.</text>
</comment>
<feature type="region of interest" description="Disordered" evidence="1">
    <location>
        <begin position="1"/>
        <end position="70"/>
    </location>
</feature>
<evidence type="ECO:0000256" key="1">
    <source>
        <dbReference type="SAM" id="MobiDB-lite"/>
    </source>
</evidence>
<evidence type="ECO:0000313" key="2">
    <source>
        <dbReference type="EMBL" id="PWR11161.1"/>
    </source>
</evidence>
<accession>A0A317D8E5</accession>
<keyword evidence="3" id="KW-1185">Reference proteome</keyword>
<name>A0A317D8E5_9ACTN</name>
<organism evidence="2 3">
    <name type="scientific">Micromonospora acroterricola</name>
    <dbReference type="NCBI Taxonomy" id="2202421"/>
    <lineage>
        <taxon>Bacteria</taxon>
        <taxon>Bacillati</taxon>
        <taxon>Actinomycetota</taxon>
        <taxon>Actinomycetes</taxon>
        <taxon>Micromonosporales</taxon>
        <taxon>Micromonosporaceae</taxon>
        <taxon>Micromonospora</taxon>
    </lineage>
</organism>
<evidence type="ECO:0000313" key="3">
    <source>
        <dbReference type="Proteomes" id="UP000245410"/>
    </source>
</evidence>
<reference evidence="2 3" key="1">
    <citation type="submission" date="2018-05" db="EMBL/GenBank/DDBJ databases">
        <title>Micromonospora atacamensis sp. nov., a novel actinobacteria isolated from high altitude Atacama Desert soil.</title>
        <authorList>
            <person name="Carro L."/>
            <person name="Golinska P."/>
            <person name="Klenk H.-P."/>
            <person name="Goodfellow M."/>
        </authorList>
    </citation>
    <scope>NUCLEOTIDE SEQUENCE [LARGE SCALE GENOMIC DNA]</scope>
    <source>
        <strain evidence="2 3">5R2A7</strain>
    </source>
</reference>
<protein>
    <submittedName>
        <fullName evidence="2">Uncharacterized protein</fullName>
    </submittedName>
</protein>
<feature type="compositionally biased region" description="Polar residues" evidence="1">
    <location>
        <begin position="59"/>
        <end position="70"/>
    </location>
</feature>
<dbReference type="Proteomes" id="UP000245410">
    <property type="component" value="Unassembled WGS sequence"/>
</dbReference>
<gene>
    <name evidence="2" type="ORF">DKT68_06750</name>
</gene>
<proteinExistence type="predicted"/>
<dbReference type="EMBL" id="QGKR01000141">
    <property type="protein sequence ID" value="PWR11161.1"/>
    <property type="molecule type" value="Genomic_DNA"/>
</dbReference>
<sequence length="70" mass="7149">MSSGLDESHISGAGAAKTVPPLLSRAASPPPEDVPTDTPFVCRPKRSEASFGLAAASRVRTTSTSVNPRG</sequence>
<dbReference type="AlphaFoldDB" id="A0A317D8E5"/>